<keyword evidence="3" id="KW-1185">Reference proteome</keyword>
<dbReference type="HOGENOM" id="CLU_1209079_0_0_5"/>
<organism evidence="2 3">
    <name type="scientific">Rubellimicrobium thermophilum DSM 16684</name>
    <dbReference type="NCBI Taxonomy" id="1123069"/>
    <lineage>
        <taxon>Bacteria</taxon>
        <taxon>Pseudomonadati</taxon>
        <taxon>Pseudomonadota</taxon>
        <taxon>Alphaproteobacteria</taxon>
        <taxon>Rhodobacterales</taxon>
        <taxon>Roseobacteraceae</taxon>
        <taxon>Rubellimicrobium</taxon>
    </lineage>
</organism>
<feature type="signal peptide" evidence="1">
    <location>
        <begin position="1"/>
        <end position="21"/>
    </location>
</feature>
<proteinExistence type="predicted"/>
<dbReference type="AlphaFoldDB" id="S9R661"/>
<name>S9R661_9RHOB</name>
<dbReference type="RefSeq" id="WP_021096576.1">
    <property type="nucleotide sequence ID" value="NZ_KE557320.1"/>
</dbReference>
<feature type="chain" id="PRO_5004555601" description="DUF2927 domain-containing protein" evidence="1">
    <location>
        <begin position="22"/>
        <end position="228"/>
    </location>
</feature>
<dbReference type="Proteomes" id="UP000015346">
    <property type="component" value="Unassembled WGS sequence"/>
</dbReference>
<keyword evidence="1" id="KW-0732">Signal</keyword>
<dbReference type="OrthoDB" id="7861229at2"/>
<gene>
    <name evidence="2" type="ORF">ruthe_00467</name>
</gene>
<evidence type="ECO:0008006" key="4">
    <source>
        <dbReference type="Google" id="ProtNLM"/>
    </source>
</evidence>
<evidence type="ECO:0000313" key="2">
    <source>
        <dbReference type="EMBL" id="EPX87397.1"/>
    </source>
</evidence>
<protein>
    <recommendedName>
        <fullName evidence="4">DUF2927 domain-containing protein</fullName>
    </recommendedName>
</protein>
<accession>S9R661</accession>
<comment type="caution">
    <text evidence="2">The sequence shown here is derived from an EMBL/GenBank/DDBJ whole genome shotgun (WGS) entry which is preliminary data.</text>
</comment>
<reference evidence="2 3" key="1">
    <citation type="journal article" date="2013" name="Stand. Genomic Sci.">
        <title>Genome sequence of the reddish-pigmented Rubellimicrobium thermophilum type strain (DSM 16684(T)), a member of the Roseobacter clade.</title>
        <authorList>
            <person name="Fiebig A."/>
            <person name="Riedel T."/>
            <person name="Gronow S."/>
            <person name="Petersen J."/>
            <person name="Klenk H.P."/>
            <person name="Goker M."/>
        </authorList>
    </citation>
    <scope>NUCLEOTIDE SEQUENCE [LARGE SCALE GENOMIC DNA]</scope>
    <source>
        <strain evidence="2 3">DSM 16684</strain>
    </source>
</reference>
<dbReference type="EMBL" id="AOLV01000007">
    <property type="protein sequence ID" value="EPX87397.1"/>
    <property type="molecule type" value="Genomic_DNA"/>
</dbReference>
<dbReference type="STRING" id="1123069.ruthe_00467"/>
<evidence type="ECO:0000313" key="3">
    <source>
        <dbReference type="Proteomes" id="UP000015346"/>
    </source>
</evidence>
<sequence>MSRRAALILAGLLATEAPAQQADWLATTGKLSGEDFYRLVSCRALPGGPCTLDPVRWPPEKAIDLRVALLDPPPGYPQGTARRMSVALDHAIAEINSVGAALRLRRVAAAAAADITVHLPRVPEGGLITGTGIEGVDGSPIEAALVTIWWDDRMALTSAAIVMAETIPPADILPIMLEELTQAMGLMTDIRNPLYDSLSVLAEDSNSVAHLGPQDREALRRHYPGGSP</sequence>
<evidence type="ECO:0000256" key="1">
    <source>
        <dbReference type="SAM" id="SignalP"/>
    </source>
</evidence>